<evidence type="ECO:0000256" key="1">
    <source>
        <dbReference type="ARBA" id="ARBA00004606"/>
    </source>
</evidence>
<dbReference type="EMBL" id="DS692414">
    <property type="protein sequence ID" value="EEC04780.1"/>
    <property type="molecule type" value="Genomic_DNA"/>
</dbReference>
<reference evidence="6 8" key="1">
    <citation type="submission" date="2008-03" db="EMBL/GenBank/DDBJ databases">
        <title>Annotation of Ixodes scapularis.</title>
        <authorList>
            <consortium name="Ixodes scapularis Genome Project Consortium"/>
            <person name="Caler E."/>
            <person name="Hannick L.I."/>
            <person name="Bidwell S."/>
            <person name="Joardar V."/>
            <person name="Thiagarajan M."/>
            <person name="Amedeo P."/>
            <person name="Galinsky K.J."/>
            <person name="Schobel S."/>
            <person name="Inman J."/>
            <person name="Hostetler J."/>
            <person name="Miller J."/>
            <person name="Hammond M."/>
            <person name="Megy K."/>
            <person name="Lawson D."/>
            <person name="Kodira C."/>
            <person name="Sutton G."/>
            <person name="Meyer J."/>
            <person name="Hill C.A."/>
            <person name="Birren B."/>
            <person name="Nene V."/>
            <person name="Collins F."/>
            <person name="Alarcon-Chaidez F."/>
            <person name="Wikel S."/>
            <person name="Strausberg R."/>
        </authorList>
    </citation>
    <scope>NUCLEOTIDE SEQUENCE [LARGE SCALE GENOMIC DNA]</scope>
    <source>
        <strain evidence="8">Wikel</strain>
        <strain evidence="6">Wikel colony</strain>
    </source>
</reference>
<comment type="similarity">
    <text evidence="2">Belongs to the glycosyltransferase 8 family.</text>
</comment>
<proteinExistence type="inferred from homology"/>
<dbReference type="InterPro" id="IPR029044">
    <property type="entry name" value="Nucleotide-diphossugar_trans"/>
</dbReference>
<gene>
    <name evidence="6" type="ORF">IscW_ISCW004449</name>
</gene>
<evidence type="ECO:0000313" key="8">
    <source>
        <dbReference type="Proteomes" id="UP000001555"/>
    </source>
</evidence>
<dbReference type="Gene3D" id="3.90.550.10">
    <property type="entry name" value="Spore Coat Polysaccharide Biosynthesis Protein SpsA, Chain A"/>
    <property type="match status" value="1"/>
</dbReference>
<keyword evidence="3" id="KW-0328">Glycosyltransferase</keyword>
<dbReference type="EMBL" id="ABJB010196263">
    <property type="status" value="NOT_ANNOTATED_CDS"/>
    <property type="molecule type" value="Genomic_DNA"/>
</dbReference>
<dbReference type="STRING" id="6945.B7PDV8"/>
<evidence type="ECO:0000313" key="6">
    <source>
        <dbReference type="EMBL" id="EEC04780.1"/>
    </source>
</evidence>
<accession>B7PDV8</accession>
<evidence type="ECO:0000313" key="7">
    <source>
        <dbReference type="EnsemblMetazoa" id="ISCW004449-PA"/>
    </source>
</evidence>
<dbReference type="EnsemblMetazoa" id="ISCW004449-RA">
    <property type="protein sequence ID" value="ISCW004449-PA"/>
    <property type="gene ID" value="ISCW004449"/>
</dbReference>
<evidence type="ECO:0000256" key="4">
    <source>
        <dbReference type="ARBA" id="ARBA00022679"/>
    </source>
</evidence>
<keyword evidence="5" id="KW-0812">Transmembrane</keyword>
<evidence type="ECO:0000256" key="2">
    <source>
        <dbReference type="ARBA" id="ARBA00006351"/>
    </source>
</evidence>
<dbReference type="HOGENOM" id="CLU_192450_0_0_1"/>
<dbReference type="Proteomes" id="UP000001555">
    <property type="component" value="Unassembled WGS sequence"/>
</dbReference>
<keyword evidence="4" id="KW-0808">Transferase</keyword>
<dbReference type="SUPFAM" id="SSF53448">
    <property type="entry name" value="Nucleotide-diphospho-sugar transferases"/>
    <property type="match status" value="1"/>
</dbReference>
<dbReference type="GO" id="GO:0016757">
    <property type="term" value="F:glycosyltransferase activity"/>
    <property type="evidence" value="ECO:0007669"/>
    <property type="project" value="UniProtKB-KW"/>
</dbReference>
<dbReference type="VEuPathDB" id="VectorBase:ISCW004449"/>
<dbReference type="InParanoid" id="B7PDV8"/>
<reference evidence="7" key="2">
    <citation type="submission" date="2020-05" db="UniProtKB">
        <authorList>
            <consortium name="EnsemblMetazoa"/>
        </authorList>
    </citation>
    <scope>IDENTIFICATION</scope>
    <source>
        <strain evidence="7">wikel</strain>
    </source>
</reference>
<dbReference type="GO" id="GO:0016020">
    <property type="term" value="C:membrane"/>
    <property type="evidence" value="ECO:0007669"/>
    <property type="project" value="UniProtKB-SubCell"/>
</dbReference>
<dbReference type="InterPro" id="IPR051993">
    <property type="entry name" value="Glycosyltransferase_8"/>
</dbReference>
<dbReference type="PANTHER" id="PTHR46012">
    <property type="entry name" value="IP22168P"/>
    <property type="match status" value="1"/>
</dbReference>
<name>B7PDV8_IXOSC</name>
<keyword evidence="5" id="KW-0735">Signal-anchor</keyword>
<comment type="subcellular location">
    <subcellularLocation>
        <location evidence="1">Membrane</location>
        <topology evidence="1">Single-pass type II membrane protein</topology>
    </subcellularLocation>
</comment>
<protein>
    <submittedName>
        <fullName evidence="6 7">Uncharacterized protein</fullName>
    </submittedName>
</protein>
<sequence>MLLNEDAVLYVDADTLFLGPVEDLWDVFDKMNKSQMMALSYEAEDPRTNWYQQHAKHPYVPPFGKKFI</sequence>
<dbReference type="VEuPathDB" id="VectorBase:ISCI004449"/>
<dbReference type="PANTHER" id="PTHR46012:SF2">
    <property type="entry name" value="IP22168P"/>
    <property type="match status" value="1"/>
</dbReference>
<evidence type="ECO:0000256" key="5">
    <source>
        <dbReference type="ARBA" id="ARBA00022968"/>
    </source>
</evidence>
<dbReference type="AlphaFoldDB" id="B7PDV8"/>
<keyword evidence="8" id="KW-1185">Reference proteome</keyword>
<dbReference type="PaxDb" id="6945-B7PDV8"/>
<organism>
    <name type="scientific">Ixodes scapularis</name>
    <name type="common">Black-legged tick</name>
    <name type="synonym">Deer tick</name>
    <dbReference type="NCBI Taxonomy" id="6945"/>
    <lineage>
        <taxon>Eukaryota</taxon>
        <taxon>Metazoa</taxon>
        <taxon>Ecdysozoa</taxon>
        <taxon>Arthropoda</taxon>
        <taxon>Chelicerata</taxon>
        <taxon>Arachnida</taxon>
        <taxon>Acari</taxon>
        <taxon>Parasitiformes</taxon>
        <taxon>Ixodida</taxon>
        <taxon>Ixodoidea</taxon>
        <taxon>Ixodidae</taxon>
        <taxon>Ixodinae</taxon>
        <taxon>Ixodes</taxon>
    </lineage>
</organism>
<evidence type="ECO:0000256" key="3">
    <source>
        <dbReference type="ARBA" id="ARBA00022676"/>
    </source>
</evidence>